<protein>
    <submittedName>
        <fullName evidence="2">Uncharacterized protein</fullName>
    </submittedName>
</protein>
<keyword evidence="1" id="KW-1133">Transmembrane helix</keyword>
<keyword evidence="1" id="KW-0472">Membrane</keyword>
<feature type="transmembrane region" description="Helical" evidence="1">
    <location>
        <begin position="34"/>
        <end position="54"/>
    </location>
</feature>
<keyword evidence="1" id="KW-0812">Transmembrane</keyword>
<proteinExistence type="predicted"/>
<dbReference type="AlphaFoldDB" id="A0AAV7Y4Q5"/>
<comment type="caution">
    <text evidence="2">The sequence shown here is derived from an EMBL/GenBank/DDBJ whole genome shotgun (WGS) entry which is preliminary data.</text>
</comment>
<dbReference type="Proteomes" id="UP001075354">
    <property type="component" value="Chromosome 1"/>
</dbReference>
<reference evidence="2" key="1">
    <citation type="submission" date="2022-12" db="EMBL/GenBank/DDBJ databases">
        <title>Chromosome-level genome assembly of the bean flower thrips Megalurothrips usitatus.</title>
        <authorList>
            <person name="Ma L."/>
            <person name="Liu Q."/>
            <person name="Li H."/>
            <person name="Cai W."/>
        </authorList>
    </citation>
    <scope>NUCLEOTIDE SEQUENCE</scope>
    <source>
        <strain evidence="2">Cailab_2022a</strain>
    </source>
</reference>
<keyword evidence="3" id="KW-1185">Reference proteome</keyword>
<dbReference type="EMBL" id="JAPTSV010000001">
    <property type="protein sequence ID" value="KAJ1531855.1"/>
    <property type="molecule type" value="Genomic_DNA"/>
</dbReference>
<sequence length="59" mass="5897">MSRCLFGCTGSAAQLSSGNNAPVVATRGKGSAGLASPSFTLNLLLPVLALGVYLRNSVS</sequence>
<evidence type="ECO:0000313" key="2">
    <source>
        <dbReference type="EMBL" id="KAJ1531855.1"/>
    </source>
</evidence>
<evidence type="ECO:0000256" key="1">
    <source>
        <dbReference type="SAM" id="Phobius"/>
    </source>
</evidence>
<gene>
    <name evidence="2" type="ORF">ONE63_000506</name>
</gene>
<name>A0AAV7Y4Q5_9NEOP</name>
<accession>A0AAV7Y4Q5</accession>
<organism evidence="2 3">
    <name type="scientific">Megalurothrips usitatus</name>
    <name type="common">bean blossom thrips</name>
    <dbReference type="NCBI Taxonomy" id="439358"/>
    <lineage>
        <taxon>Eukaryota</taxon>
        <taxon>Metazoa</taxon>
        <taxon>Ecdysozoa</taxon>
        <taxon>Arthropoda</taxon>
        <taxon>Hexapoda</taxon>
        <taxon>Insecta</taxon>
        <taxon>Pterygota</taxon>
        <taxon>Neoptera</taxon>
        <taxon>Paraneoptera</taxon>
        <taxon>Thysanoptera</taxon>
        <taxon>Terebrantia</taxon>
        <taxon>Thripoidea</taxon>
        <taxon>Thripidae</taxon>
        <taxon>Megalurothrips</taxon>
    </lineage>
</organism>
<evidence type="ECO:0000313" key="3">
    <source>
        <dbReference type="Proteomes" id="UP001075354"/>
    </source>
</evidence>